<evidence type="ECO:0000313" key="1">
    <source>
        <dbReference type="EMBL" id="RRJ28792.1"/>
    </source>
</evidence>
<dbReference type="NCBIfam" id="TIGR03184">
    <property type="entry name" value="DNA_S_dndE"/>
    <property type="match status" value="1"/>
</dbReference>
<dbReference type="AlphaFoldDB" id="A0A3P3R5P8"/>
<dbReference type="InterPro" id="IPR038472">
    <property type="entry name" value="DndE_sf"/>
</dbReference>
<protein>
    <submittedName>
        <fullName evidence="1">DNA sulfur modification protein DndE</fullName>
    </submittedName>
</protein>
<keyword evidence="2" id="KW-1185">Reference proteome</keyword>
<dbReference type="OrthoDB" id="191422at2157"/>
<proteinExistence type="predicted"/>
<reference evidence="1 2" key="1">
    <citation type="submission" date="2018-11" db="EMBL/GenBank/DDBJ databases">
        <title>Taxonoimc description of Halomarina strain SPP-AMP-1.</title>
        <authorList>
            <person name="Pal Y."/>
            <person name="Srinivasana K."/>
            <person name="Verma A."/>
            <person name="Kumar P."/>
        </authorList>
    </citation>
    <scope>NUCLEOTIDE SEQUENCE [LARGE SCALE GENOMIC DNA]</scope>
    <source>
        <strain evidence="1 2">SPP-AMP-1</strain>
    </source>
</reference>
<dbReference type="RefSeq" id="WP_124956058.1">
    <property type="nucleotide sequence ID" value="NZ_RRCH01000032.1"/>
</dbReference>
<dbReference type="Proteomes" id="UP000282322">
    <property type="component" value="Unassembled WGS sequence"/>
</dbReference>
<comment type="caution">
    <text evidence="1">The sequence shown here is derived from an EMBL/GenBank/DDBJ whole genome shotgun (WGS) entry which is preliminary data.</text>
</comment>
<gene>
    <name evidence="1" type="primary">dndE</name>
    <name evidence="1" type="ORF">EIK79_14815</name>
</gene>
<dbReference type="InterPro" id="IPR014969">
    <property type="entry name" value="DNA_S_DndE"/>
</dbReference>
<dbReference type="Gene3D" id="1.10.1220.160">
    <property type="entry name" value="DNA sulphur modification protein DndE"/>
    <property type="match status" value="1"/>
</dbReference>
<accession>A0A3P3R5P8</accession>
<name>A0A3P3R5P8_9EURY</name>
<evidence type="ECO:0000313" key="2">
    <source>
        <dbReference type="Proteomes" id="UP000282322"/>
    </source>
</evidence>
<sequence length="136" mass="15663">MSHEFNRITLGSDATHRLQMLKGRTGMTHNFTCRIGLCYSLNEPRPPSHSEYDTEGLTINRYTLLGEHEALYLALVKERLIQEGKDPDEDLYDELVAHLNRGVIRIFGNVKDINDYYTLMPEHLKPDQSDQANNES</sequence>
<dbReference type="EMBL" id="RRCH01000032">
    <property type="protein sequence ID" value="RRJ28792.1"/>
    <property type="molecule type" value="Genomic_DNA"/>
</dbReference>
<dbReference type="Pfam" id="PF08870">
    <property type="entry name" value="DndE"/>
    <property type="match status" value="1"/>
</dbReference>
<organism evidence="1 2">
    <name type="scientific">Halocatena pleomorpha</name>
    <dbReference type="NCBI Taxonomy" id="1785090"/>
    <lineage>
        <taxon>Archaea</taxon>
        <taxon>Methanobacteriati</taxon>
        <taxon>Methanobacteriota</taxon>
        <taxon>Stenosarchaea group</taxon>
        <taxon>Halobacteria</taxon>
        <taxon>Halobacteriales</taxon>
        <taxon>Natronomonadaceae</taxon>
        <taxon>Halocatena</taxon>
    </lineage>
</organism>